<protein>
    <submittedName>
        <fullName evidence="6">TetR/AcrR family transcriptional regulator C-terminal domain-containing protein</fullName>
    </submittedName>
</protein>
<dbReference type="SUPFAM" id="SSF46689">
    <property type="entry name" value="Homeodomain-like"/>
    <property type="match status" value="1"/>
</dbReference>
<evidence type="ECO:0000256" key="2">
    <source>
        <dbReference type="ARBA" id="ARBA00023125"/>
    </source>
</evidence>
<dbReference type="InterPro" id="IPR004111">
    <property type="entry name" value="Repressor_TetR_C"/>
</dbReference>
<dbReference type="InterPro" id="IPR050109">
    <property type="entry name" value="HTH-type_TetR-like_transc_reg"/>
</dbReference>
<keyword evidence="2 4" id="KW-0238">DNA-binding</keyword>
<dbReference type="Pfam" id="PF00440">
    <property type="entry name" value="TetR_N"/>
    <property type="match status" value="1"/>
</dbReference>
<organism evidence="6 7">
    <name type="scientific">Nocardia higoensis</name>
    <dbReference type="NCBI Taxonomy" id="228599"/>
    <lineage>
        <taxon>Bacteria</taxon>
        <taxon>Bacillati</taxon>
        <taxon>Actinomycetota</taxon>
        <taxon>Actinomycetes</taxon>
        <taxon>Mycobacteriales</taxon>
        <taxon>Nocardiaceae</taxon>
        <taxon>Nocardia</taxon>
    </lineage>
</organism>
<dbReference type="PANTHER" id="PTHR30055">
    <property type="entry name" value="HTH-TYPE TRANSCRIPTIONAL REGULATOR RUTR"/>
    <property type="match status" value="1"/>
</dbReference>
<accession>A0ABS0DH36</accession>
<evidence type="ECO:0000256" key="4">
    <source>
        <dbReference type="PROSITE-ProRule" id="PRU00335"/>
    </source>
</evidence>
<feature type="domain" description="HTH tetR-type" evidence="5">
    <location>
        <begin position="36"/>
        <end position="96"/>
    </location>
</feature>
<evidence type="ECO:0000313" key="6">
    <source>
        <dbReference type="EMBL" id="MBF6357739.1"/>
    </source>
</evidence>
<dbReference type="Pfam" id="PF02909">
    <property type="entry name" value="TetR_C_1"/>
    <property type="match status" value="1"/>
</dbReference>
<reference evidence="6 7" key="1">
    <citation type="submission" date="2020-10" db="EMBL/GenBank/DDBJ databases">
        <title>Identification of Nocardia species via Next-generation sequencing and recognition of intraspecies genetic diversity.</title>
        <authorList>
            <person name="Li P."/>
            <person name="Li P."/>
            <person name="Lu B."/>
        </authorList>
    </citation>
    <scope>NUCLEOTIDE SEQUENCE [LARGE SCALE GENOMIC DNA]</scope>
    <source>
        <strain evidence="6 7">BJ06-0143</strain>
    </source>
</reference>
<evidence type="ECO:0000259" key="5">
    <source>
        <dbReference type="PROSITE" id="PS50977"/>
    </source>
</evidence>
<sequence length="262" mass="28444">MTRSEDVAATSPLELPKPIALLWGVVPEGERGPKRGLTLEQILDTAIALADAEGAPALSMSRIAKELGFTAMSLYRYVDSKQTLVTLVLDRVVGKPPVIAAHEGWRAGLRAWALAEFEMIARHRWWLDIPMASPPMGPNNMAWLEAGLATLGRTTLPEAIRLQLVMNLSLYVLGRSWAAKDVVADQGDDADLEGVLLSVLDPERFPALVSALTHRAFDGDIDWTRADFEFGLDRLLDGYDHYLAAHGFGAGEDLATGSAAKS</sequence>
<dbReference type="Gene3D" id="1.10.10.60">
    <property type="entry name" value="Homeodomain-like"/>
    <property type="match status" value="1"/>
</dbReference>
<dbReference type="EMBL" id="JADLQN010000006">
    <property type="protein sequence ID" value="MBF6357739.1"/>
    <property type="molecule type" value="Genomic_DNA"/>
</dbReference>
<dbReference type="InterPro" id="IPR009057">
    <property type="entry name" value="Homeodomain-like_sf"/>
</dbReference>
<dbReference type="SUPFAM" id="SSF48498">
    <property type="entry name" value="Tetracyclin repressor-like, C-terminal domain"/>
    <property type="match status" value="1"/>
</dbReference>
<dbReference type="RefSeq" id="WP_195004566.1">
    <property type="nucleotide sequence ID" value="NZ_JADLQN010000006.1"/>
</dbReference>
<dbReference type="Gene3D" id="1.10.357.10">
    <property type="entry name" value="Tetracycline Repressor, domain 2"/>
    <property type="match status" value="1"/>
</dbReference>
<evidence type="ECO:0000313" key="7">
    <source>
        <dbReference type="Proteomes" id="UP000707731"/>
    </source>
</evidence>
<dbReference type="PROSITE" id="PS50977">
    <property type="entry name" value="HTH_TETR_2"/>
    <property type="match status" value="1"/>
</dbReference>
<gene>
    <name evidence="6" type="ORF">IU449_24875</name>
</gene>
<keyword evidence="1" id="KW-0805">Transcription regulation</keyword>
<comment type="caution">
    <text evidence="6">The sequence shown here is derived from an EMBL/GenBank/DDBJ whole genome shotgun (WGS) entry which is preliminary data.</text>
</comment>
<name>A0ABS0DH36_9NOCA</name>
<proteinExistence type="predicted"/>
<dbReference type="PANTHER" id="PTHR30055:SF151">
    <property type="entry name" value="TRANSCRIPTIONAL REGULATORY PROTEIN"/>
    <property type="match status" value="1"/>
</dbReference>
<dbReference type="InterPro" id="IPR001647">
    <property type="entry name" value="HTH_TetR"/>
</dbReference>
<feature type="DNA-binding region" description="H-T-H motif" evidence="4">
    <location>
        <begin position="59"/>
        <end position="78"/>
    </location>
</feature>
<keyword evidence="3" id="KW-0804">Transcription</keyword>
<dbReference type="InterPro" id="IPR036271">
    <property type="entry name" value="Tet_transcr_reg_TetR-rel_C_sf"/>
</dbReference>
<keyword evidence="7" id="KW-1185">Reference proteome</keyword>
<evidence type="ECO:0000256" key="1">
    <source>
        <dbReference type="ARBA" id="ARBA00023015"/>
    </source>
</evidence>
<evidence type="ECO:0000256" key="3">
    <source>
        <dbReference type="ARBA" id="ARBA00023163"/>
    </source>
</evidence>
<dbReference type="Proteomes" id="UP000707731">
    <property type="component" value="Unassembled WGS sequence"/>
</dbReference>